<dbReference type="SUPFAM" id="SSF47459">
    <property type="entry name" value="HLH, helix-loop-helix DNA-binding domain"/>
    <property type="match status" value="1"/>
</dbReference>
<keyword evidence="3" id="KW-0804">Transcription</keyword>
<accession>A0AAV9EAR9</accession>
<dbReference type="EMBL" id="JAUJYO010000008">
    <property type="protein sequence ID" value="KAK1310214.1"/>
    <property type="molecule type" value="Genomic_DNA"/>
</dbReference>
<comment type="caution">
    <text evidence="4">The sequence shown here is derived from an EMBL/GenBank/DDBJ whole genome shotgun (WGS) entry which is preliminary data.</text>
</comment>
<gene>
    <name evidence="4" type="ORF">QJS10_CPA08g01665</name>
</gene>
<keyword evidence="2" id="KW-0805">Transcription regulation</keyword>
<evidence type="ECO:0000256" key="3">
    <source>
        <dbReference type="ARBA" id="ARBA00023163"/>
    </source>
</evidence>
<organism evidence="4 5">
    <name type="scientific">Acorus calamus</name>
    <name type="common">Sweet flag</name>
    <dbReference type="NCBI Taxonomy" id="4465"/>
    <lineage>
        <taxon>Eukaryota</taxon>
        <taxon>Viridiplantae</taxon>
        <taxon>Streptophyta</taxon>
        <taxon>Embryophyta</taxon>
        <taxon>Tracheophyta</taxon>
        <taxon>Spermatophyta</taxon>
        <taxon>Magnoliopsida</taxon>
        <taxon>Liliopsida</taxon>
        <taxon>Acoraceae</taxon>
        <taxon>Acorus</taxon>
    </lineage>
</organism>
<dbReference type="InterPro" id="IPR044660">
    <property type="entry name" value="IBH1-like"/>
</dbReference>
<dbReference type="GO" id="GO:0046983">
    <property type="term" value="F:protein dimerization activity"/>
    <property type="evidence" value="ECO:0007669"/>
    <property type="project" value="InterPro"/>
</dbReference>
<reference evidence="4" key="1">
    <citation type="journal article" date="2023" name="Nat. Commun.">
        <title>Diploid and tetraploid genomes of Acorus and the evolution of monocots.</title>
        <authorList>
            <person name="Ma L."/>
            <person name="Liu K.W."/>
            <person name="Li Z."/>
            <person name="Hsiao Y.Y."/>
            <person name="Qi Y."/>
            <person name="Fu T."/>
            <person name="Tang G.D."/>
            <person name="Zhang D."/>
            <person name="Sun W.H."/>
            <person name="Liu D.K."/>
            <person name="Li Y."/>
            <person name="Chen G.Z."/>
            <person name="Liu X.D."/>
            <person name="Liao X.Y."/>
            <person name="Jiang Y.T."/>
            <person name="Yu X."/>
            <person name="Hao Y."/>
            <person name="Huang J."/>
            <person name="Zhao X.W."/>
            <person name="Ke S."/>
            <person name="Chen Y.Y."/>
            <person name="Wu W.L."/>
            <person name="Hsu J.L."/>
            <person name="Lin Y.F."/>
            <person name="Huang M.D."/>
            <person name="Li C.Y."/>
            <person name="Huang L."/>
            <person name="Wang Z.W."/>
            <person name="Zhao X."/>
            <person name="Zhong W.Y."/>
            <person name="Peng D.H."/>
            <person name="Ahmad S."/>
            <person name="Lan S."/>
            <person name="Zhang J.S."/>
            <person name="Tsai W.C."/>
            <person name="Van de Peer Y."/>
            <person name="Liu Z.J."/>
        </authorList>
    </citation>
    <scope>NUCLEOTIDE SEQUENCE</scope>
    <source>
        <strain evidence="4">CP</strain>
    </source>
</reference>
<dbReference type="AlphaFoldDB" id="A0AAV9EAR9"/>
<name>A0AAV9EAR9_ACOCL</name>
<proteinExistence type="inferred from homology"/>
<evidence type="ECO:0000313" key="4">
    <source>
        <dbReference type="EMBL" id="KAK1310214.1"/>
    </source>
</evidence>
<dbReference type="Proteomes" id="UP001180020">
    <property type="component" value="Unassembled WGS sequence"/>
</dbReference>
<dbReference type="PANTHER" id="PTHR33124:SF12">
    <property type="entry name" value="TRANSCRIPTION FACTOR BHLH148"/>
    <property type="match status" value="1"/>
</dbReference>
<dbReference type="PANTHER" id="PTHR33124">
    <property type="entry name" value="TRANSCRIPTION FACTOR IBH1-LIKE 1"/>
    <property type="match status" value="1"/>
</dbReference>
<dbReference type="GO" id="GO:0006355">
    <property type="term" value="P:regulation of DNA-templated transcription"/>
    <property type="evidence" value="ECO:0007669"/>
    <property type="project" value="InterPro"/>
</dbReference>
<sequence length="76" mass="8842">MRRTSCRSTSGAISRRRGSVLRRRSLQNLHEELRMLIPGGGRTLRSEELLSLTADYIMFLRFKVNVLRAISEMYMP</sequence>
<evidence type="ECO:0008006" key="6">
    <source>
        <dbReference type="Google" id="ProtNLM"/>
    </source>
</evidence>
<dbReference type="InterPro" id="IPR036638">
    <property type="entry name" value="HLH_DNA-bd_sf"/>
</dbReference>
<evidence type="ECO:0000313" key="5">
    <source>
        <dbReference type="Proteomes" id="UP001180020"/>
    </source>
</evidence>
<keyword evidence="5" id="KW-1185">Reference proteome</keyword>
<reference evidence="4" key="2">
    <citation type="submission" date="2023-06" db="EMBL/GenBank/DDBJ databases">
        <authorList>
            <person name="Ma L."/>
            <person name="Liu K.-W."/>
            <person name="Li Z."/>
            <person name="Hsiao Y.-Y."/>
            <person name="Qi Y."/>
            <person name="Fu T."/>
            <person name="Tang G."/>
            <person name="Zhang D."/>
            <person name="Sun W.-H."/>
            <person name="Liu D.-K."/>
            <person name="Li Y."/>
            <person name="Chen G.-Z."/>
            <person name="Liu X.-D."/>
            <person name="Liao X.-Y."/>
            <person name="Jiang Y.-T."/>
            <person name="Yu X."/>
            <person name="Hao Y."/>
            <person name="Huang J."/>
            <person name="Zhao X.-W."/>
            <person name="Ke S."/>
            <person name="Chen Y.-Y."/>
            <person name="Wu W.-L."/>
            <person name="Hsu J.-L."/>
            <person name="Lin Y.-F."/>
            <person name="Huang M.-D."/>
            <person name="Li C.-Y."/>
            <person name="Huang L."/>
            <person name="Wang Z.-W."/>
            <person name="Zhao X."/>
            <person name="Zhong W.-Y."/>
            <person name="Peng D.-H."/>
            <person name="Ahmad S."/>
            <person name="Lan S."/>
            <person name="Zhang J.-S."/>
            <person name="Tsai W.-C."/>
            <person name="Van De Peer Y."/>
            <person name="Liu Z.-J."/>
        </authorList>
    </citation>
    <scope>NUCLEOTIDE SEQUENCE</scope>
    <source>
        <strain evidence="4">CP</strain>
        <tissue evidence="4">Leaves</tissue>
    </source>
</reference>
<protein>
    <recommendedName>
        <fullName evidence="6">BHLH domain-containing protein</fullName>
    </recommendedName>
</protein>
<comment type="similarity">
    <text evidence="1">Belongs to the bHLH protein family.</text>
</comment>
<evidence type="ECO:0000256" key="2">
    <source>
        <dbReference type="ARBA" id="ARBA00023015"/>
    </source>
</evidence>
<evidence type="ECO:0000256" key="1">
    <source>
        <dbReference type="ARBA" id="ARBA00005510"/>
    </source>
</evidence>